<accession>A0A377V830</accession>
<name>A0A377V830_KLEPN</name>
<reference evidence="1 2" key="1">
    <citation type="submission" date="2018-06" db="EMBL/GenBank/DDBJ databases">
        <authorList>
            <consortium name="Pathogen Informatics"/>
            <person name="Doyle S."/>
        </authorList>
    </citation>
    <scope>NUCLEOTIDE SEQUENCE [LARGE SCALE GENOMIC DNA]</scope>
    <source>
        <strain evidence="1 2">NCTC13443</strain>
    </source>
</reference>
<gene>
    <name evidence="1" type="ORF">NCTC13443_06385</name>
</gene>
<dbReference type="Proteomes" id="UP000255518">
    <property type="component" value="Unassembled WGS sequence"/>
</dbReference>
<protein>
    <submittedName>
        <fullName evidence="1">Uncharacterized protein</fullName>
    </submittedName>
</protein>
<dbReference type="EMBL" id="UGKT01000001">
    <property type="protein sequence ID" value="STT06436.1"/>
    <property type="molecule type" value="Genomic_DNA"/>
</dbReference>
<proteinExistence type="predicted"/>
<dbReference type="AlphaFoldDB" id="A0A377V830"/>
<evidence type="ECO:0000313" key="1">
    <source>
        <dbReference type="EMBL" id="STT06436.1"/>
    </source>
</evidence>
<organism evidence="1 2">
    <name type="scientific">Klebsiella pneumoniae</name>
    <dbReference type="NCBI Taxonomy" id="573"/>
    <lineage>
        <taxon>Bacteria</taxon>
        <taxon>Pseudomonadati</taxon>
        <taxon>Pseudomonadota</taxon>
        <taxon>Gammaproteobacteria</taxon>
        <taxon>Enterobacterales</taxon>
        <taxon>Enterobacteriaceae</taxon>
        <taxon>Klebsiella/Raoultella group</taxon>
        <taxon>Klebsiella</taxon>
        <taxon>Klebsiella pneumoniae complex</taxon>
    </lineage>
</organism>
<evidence type="ECO:0000313" key="2">
    <source>
        <dbReference type="Proteomes" id="UP000255518"/>
    </source>
</evidence>
<sequence length="127" mass="14659">MLKKLSLIIPLLALIALLIWWFTPHYTEEDEAYYRAVFCIIDHDDSRQFLHDMQNIVEGEILTTRCIKPITFRRWGSGCWIPGASSARRNSRRCVRTSSAAARYCAKNNRGNHPDELAKLQHIASVE</sequence>